<dbReference type="Proteomes" id="UP000241890">
    <property type="component" value="Unassembled WGS sequence"/>
</dbReference>
<dbReference type="PROSITE" id="PS00108">
    <property type="entry name" value="PROTEIN_KINASE_ST"/>
    <property type="match status" value="1"/>
</dbReference>
<dbReference type="OrthoDB" id="154395at2759"/>
<keyword evidence="7" id="KW-0175">Coiled coil</keyword>
<dbReference type="SUPFAM" id="SSF56112">
    <property type="entry name" value="Protein kinase-like (PK-like)"/>
    <property type="match status" value="1"/>
</dbReference>
<dbReference type="PROSITE" id="PS50011">
    <property type="entry name" value="PROTEIN_KINASE_DOM"/>
    <property type="match status" value="1"/>
</dbReference>
<evidence type="ECO:0000256" key="6">
    <source>
        <dbReference type="ARBA" id="ARBA00037982"/>
    </source>
</evidence>
<dbReference type="InterPro" id="IPR008271">
    <property type="entry name" value="Ser/Thr_kinase_AS"/>
</dbReference>
<evidence type="ECO:0000313" key="9">
    <source>
        <dbReference type="EMBL" id="GBG34758.1"/>
    </source>
</evidence>
<dbReference type="Pfam" id="PF00069">
    <property type="entry name" value="Pkinase"/>
    <property type="match status" value="1"/>
</dbReference>
<evidence type="ECO:0000256" key="5">
    <source>
        <dbReference type="ARBA" id="ARBA00023193"/>
    </source>
</evidence>
<dbReference type="GO" id="GO:0005829">
    <property type="term" value="C:cytosol"/>
    <property type="evidence" value="ECO:0007669"/>
    <property type="project" value="TreeGrafter"/>
</dbReference>
<dbReference type="Gene3D" id="1.10.510.10">
    <property type="entry name" value="Transferase(Phosphotransferase) domain 1"/>
    <property type="match status" value="1"/>
</dbReference>
<evidence type="ECO:0000256" key="3">
    <source>
        <dbReference type="ARBA" id="ARBA00022777"/>
    </source>
</evidence>
<feature type="coiled-coil region" evidence="7">
    <location>
        <begin position="295"/>
        <end position="322"/>
    </location>
</feature>
<keyword evidence="1" id="KW-0808">Transferase</keyword>
<dbReference type="InterPro" id="IPR011009">
    <property type="entry name" value="Kinase-like_dom_sf"/>
</dbReference>
<comment type="similarity">
    <text evidence="6">Belongs to the protein kinase superfamily. Ser/Thr protein kinase family. GCN2 subfamily.</text>
</comment>
<comment type="caution">
    <text evidence="9">The sequence shown here is derived from an EMBL/GenBank/DDBJ whole genome shotgun (WGS) entry which is preliminary data.</text>
</comment>
<proteinExistence type="inferred from homology"/>
<gene>
    <name evidence="9" type="ORF">FCC1311_109802</name>
</gene>
<dbReference type="InterPro" id="IPR000719">
    <property type="entry name" value="Prot_kinase_dom"/>
</dbReference>
<dbReference type="PANTHER" id="PTHR11042">
    <property type="entry name" value="EUKARYOTIC TRANSLATION INITIATION FACTOR 2-ALPHA KINASE EIF2-ALPHA KINASE -RELATED"/>
    <property type="match status" value="1"/>
</dbReference>
<evidence type="ECO:0000259" key="8">
    <source>
        <dbReference type="PROSITE" id="PS50011"/>
    </source>
</evidence>
<dbReference type="InterPro" id="IPR050339">
    <property type="entry name" value="CC_SR_Kinase"/>
</dbReference>
<dbReference type="EMBL" id="BEYU01000213">
    <property type="protein sequence ID" value="GBG34758.1"/>
    <property type="molecule type" value="Genomic_DNA"/>
</dbReference>
<sequence length="877" mass="98013">MSALEALAAQASLARKMRGTDTFDQCSSLQDEIAKAIMPKSPIAILAKFDAQQENAKKKAEEFETLQEQVRDAPERAFERNQAREEAVRLIEEALADGSEVELETLRKEFDPENVLNNFQELCCALTGGYPTLDLPEDDVVTPERVRETVQKAHGALKAWMEQGDARPAYERTIAAMDSLVEEAASKGISSIFTTFLMHPKKRRELEPSIRAIEDALTEELNVLCAADADAAQDSVLEAVKLAWATLTAFYERFLAFSIMRSKSAAMELGESLSRLKPGLLSPSTEDVQRLFKDLRSKTRKRKRLALDLEEAREDARRGTEQDHAEVVRLEGELSQIESVYKLDSELRRKRARLLRHTEEHYPELLSDRKWLESIDVTDPATQKLSELGLLLTNAKREDFQELADLAPSSGKSVLQVRDSDGRVSVLKSFHLAREEWSSRFYRQVTALAQLQSAYIVRIQGVFMQDAREGYILMPFYEGGDLATWIVDNPHADLGTRRRIAIGLLSGLHDLHLRGFVHCDVKPENVFLAKGLSPVLGDFDGVQSHNVTMTQPLQATFKYMAPELRHGNVDKVEPPVDMFSVGVVLADLFEDAEMSDATQSLISDLQSADPSQRPTALEALRHEAFQVEPVKVASCTICLDNCTVSEGVSCADGHFICKTCLGDSVRAAAEPQAHVKISQDGSMRCVTPDCNLLISGATIGAALPDEVFAALLKILREHFERDAAAEQERQVQQRVQTALQDYGEEFEVRNHLRIIQAEVLTLSCPRCKQAFVDFEGCCALECAACPCHFCAWCFEDTGNDTDACHRHVASCTSKPRTQTDPFFSSMDVVQRAWVKLRADRLQYYLRHKVANEATRDAVYEKLTPLLTPDIVGSNFIP</sequence>
<name>A0A2R5GY77_9STRA</name>
<keyword evidence="4" id="KW-0067">ATP-binding</keyword>
<dbReference type="InParanoid" id="A0A2R5GY77"/>
<evidence type="ECO:0000256" key="4">
    <source>
        <dbReference type="ARBA" id="ARBA00022840"/>
    </source>
</evidence>
<accession>A0A2R5GY77</accession>
<dbReference type="CDD" id="cd00180">
    <property type="entry name" value="PKc"/>
    <property type="match status" value="1"/>
</dbReference>
<dbReference type="GO" id="GO:0004694">
    <property type="term" value="F:eukaryotic translation initiation factor 2alpha kinase activity"/>
    <property type="evidence" value="ECO:0007669"/>
    <property type="project" value="TreeGrafter"/>
</dbReference>
<keyword evidence="10" id="KW-1185">Reference proteome</keyword>
<keyword evidence="5" id="KW-0652">Protein synthesis inhibitor</keyword>
<protein>
    <submittedName>
        <fullName evidence="9">Protein kinase, putative</fullName>
    </submittedName>
</protein>
<dbReference type="AlphaFoldDB" id="A0A2R5GY77"/>
<evidence type="ECO:0000256" key="7">
    <source>
        <dbReference type="SAM" id="Coils"/>
    </source>
</evidence>
<dbReference type="PANTHER" id="PTHR11042:SF136">
    <property type="entry name" value="EIF-2-ALPHA KINASE GCN2"/>
    <property type="match status" value="1"/>
</dbReference>
<evidence type="ECO:0000256" key="2">
    <source>
        <dbReference type="ARBA" id="ARBA00022741"/>
    </source>
</evidence>
<organism evidence="9 10">
    <name type="scientific">Hondaea fermentalgiana</name>
    <dbReference type="NCBI Taxonomy" id="2315210"/>
    <lineage>
        <taxon>Eukaryota</taxon>
        <taxon>Sar</taxon>
        <taxon>Stramenopiles</taxon>
        <taxon>Bigyra</taxon>
        <taxon>Labyrinthulomycetes</taxon>
        <taxon>Thraustochytrida</taxon>
        <taxon>Thraustochytriidae</taxon>
        <taxon>Hondaea</taxon>
    </lineage>
</organism>
<dbReference type="GO" id="GO:0017148">
    <property type="term" value="P:negative regulation of translation"/>
    <property type="evidence" value="ECO:0007669"/>
    <property type="project" value="UniProtKB-KW"/>
</dbReference>
<feature type="domain" description="Protein kinase" evidence="8">
    <location>
        <begin position="400"/>
        <end position="625"/>
    </location>
</feature>
<keyword evidence="2" id="KW-0547">Nucleotide-binding</keyword>
<dbReference type="GO" id="GO:0005524">
    <property type="term" value="F:ATP binding"/>
    <property type="evidence" value="ECO:0007669"/>
    <property type="project" value="UniProtKB-KW"/>
</dbReference>
<keyword evidence="3 9" id="KW-0418">Kinase</keyword>
<evidence type="ECO:0000313" key="10">
    <source>
        <dbReference type="Proteomes" id="UP000241890"/>
    </source>
</evidence>
<dbReference type="GO" id="GO:0005634">
    <property type="term" value="C:nucleus"/>
    <property type="evidence" value="ECO:0007669"/>
    <property type="project" value="TreeGrafter"/>
</dbReference>
<reference evidence="9 10" key="1">
    <citation type="submission" date="2017-12" db="EMBL/GenBank/DDBJ databases">
        <title>Sequencing, de novo assembly and annotation of complete genome of a new Thraustochytrid species, strain FCC1311.</title>
        <authorList>
            <person name="Sedici K."/>
            <person name="Godart F."/>
            <person name="Aiese Cigliano R."/>
            <person name="Sanseverino W."/>
            <person name="Barakat M."/>
            <person name="Ortet P."/>
            <person name="Marechal E."/>
            <person name="Cagnac O."/>
            <person name="Amato A."/>
        </authorList>
    </citation>
    <scope>NUCLEOTIDE SEQUENCE [LARGE SCALE GENOMIC DNA]</scope>
</reference>
<evidence type="ECO:0000256" key="1">
    <source>
        <dbReference type="ARBA" id="ARBA00022679"/>
    </source>
</evidence>
<dbReference type="SMART" id="SM00220">
    <property type="entry name" value="S_TKc"/>
    <property type="match status" value="1"/>
</dbReference>